<sequence>MSSSSERAAEAGRCAVVLGSSNAPRRPRPSSRPEAADVDKEADANHTDEPEAAETPKRKPAPTAEEMKAASAKRLVAQRSNNHKVLRRLNAEILTHQQNVREFLQANRQLIPEVSGDAKRRVLALLRDYAQEIPSCLNGLMPSPEAFAETKTRSVSNQEIAGAARAVRDDRVSQSLPICSLGCSY</sequence>
<dbReference type="Proteomes" id="UP000626109">
    <property type="component" value="Unassembled WGS sequence"/>
</dbReference>
<evidence type="ECO:0000256" key="1">
    <source>
        <dbReference type="SAM" id="MobiDB-lite"/>
    </source>
</evidence>
<organism evidence="3 4">
    <name type="scientific">Polarella glacialis</name>
    <name type="common">Dinoflagellate</name>
    <dbReference type="NCBI Taxonomy" id="89957"/>
    <lineage>
        <taxon>Eukaryota</taxon>
        <taxon>Sar</taxon>
        <taxon>Alveolata</taxon>
        <taxon>Dinophyceae</taxon>
        <taxon>Suessiales</taxon>
        <taxon>Suessiaceae</taxon>
        <taxon>Polarella</taxon>
    </lineage>
</organism>
<evidence type="ECO:0000313" key="4">
    <source>
        <dbReference type="Proteomes" id="UP000626109"/>
    </source>
</evidence>
<dbReference type="EMBL" id="CAJNNW010018861">
    <property type="protein sequence ID" value="CAE8663584.1"/>
    <property type="molecule type" value="Genomic_DNA"/>
</dbReference>
<dbReference type="EMBL" id="CAJNNW010026752">
    <property type="protein sequence ID" value="CAE8687504.1"/>
    <property type="molecule type" value="Genomic_DNA"/>
</dbReference>
<dbReference type="AlphaFoldDB" id="A0A813JUR6"/>
<feature type="region of interest" description="Disordered" evidence="1">
    <location>
        <begin position="1"/>
        <end position="71"/>
    </location>
</feature>
<accession>A0A813JUR6</accession>
<protein>
    <submittedName>
        <fullName evidence="3">Uncharacterized protein</fullName>
    </submittedName>
</protein>
<evidence type="ECO:0000313" key="3">
    <source>
        <dbReference type="EMBL" id="CAE8687504.1"/>
    </source>
</evidence>
<feature type="compositionally biased region" description="Low complexity" evidence="1">
    <location>
        <begin position="1"/>
        <end position="24"/>
    </location>
</feature>
<reference evidence="3" key="1">
    <citation type="submission" date="2021-02" db="EMBL/GenBank/DDBJ databases">
        <authorList>
            <person name="Dougan E. K."/>
            <person name="Rhodes N."/>
            <person name="Thang M."/>
            <person name="Chan C."/>
        </authorList>
    </citation>
    <scope>NUCLEOTIDE SEQUENCE</scope>
</reference>
<evidence type="ECO:0000313" key="2">
    <source>
        <dbReference type="EMBL" id="CAE8663584.1"/>
    </source>
</evidence>
<gene>
    <name evidence="2" type="ORF">PGLA2088_LOCUS15306</name>
    <name evidence="3" type="ORF">PGLA2088_LOCUS25497</name>
</gene>
<feature type="compositionally biased region" description="Basic and acidic residues" evidence="1">
    <location>
        <begin position="34"/>
        <end position="57"/>
    </location>
</feature>
<name>A0A813JUR6_POLGL</name>
<comment type="caution">
    <text evidence="3">The sequence shown here is derived from an EMBL/GenBank/DDBJ whole genome shotgun (WGS) entry which is preliminary data.</text>
</comment>
<proteinExistence type="predicted"/>